<sequence length="739" mass="77988">MIRQNRFALAILGVLLCISIYATAVDSSSRTILLKKALLQPKGVEKQRLGILDNNVDRELAKRGKKQSTIHRRGANKKRRAGKKRNKRTVKNRVAKKRNSPGGGQKKRGGSSNRNTYKRNSSGNNNNGGRGGGKDDDKPAKAFYPNYDMYMCIADGNPPPYYSPMYFSSTKEECCKRNFAGMAKECLERSGPGYYVSYGGVTSGGGKSGKIGWGGGSAWMGGGGKAGKATGMWGGSGGKAGKATYWAGSWGGDDTEIPTFMPTYFPTYSMENSTITSTIPTYAPSPGSSSAFPTYSPPSFSPTAGTISALPTATPSFSPTETPTKGTDTKIPTVSPTESPTYLEPAELRLPTVSPTFNSTTSFPTTSPTYNTTIFVAQPTTTPTYNTTIFVYRPTVAPTFVPTLTPIGETLPTTSPTNEATLLATELFFSGDTRSVGESNVGDILEPTSANELVLYASAGTKYSLVVLSDGSAAAGGFIENINDYQGHLGIVNYVEGENELETIIGVVDLNGDTVPSPIFRKVYAGVETSPGSGLIHSVLIDIDGNVFATGNNDSGQLCLGDNSSRDVPVQVALPGKAVSAAVGADFTFILMDNGEVLCVDPSLDEIFFSPAKLLGMDSNDFDGIAAGTQSSYVLFVDGSVSSCGLNDVGQLGDGSFNDKFRTSVVLPKDTIILRIAAGPSASSAFFIDSDGVWSTGLNDRGQLGLGETDDTNIPTRIDFSESLVITHISAGDTHTLIS</sequence>
<reference evidence="4 5" key="1">
    <citation type="journal article" date="2004" name="Science">
        <title>The genome of the diatom Thalassiosira pseudonana: ecology, evolution, and metabolism.</title>
        <authorList>
            <person name="Armbrust E.V."/>
            <person name="Berges J.A."/>
            <person name="Bowler C."/>
            <person name="Green B.R."/>
            <person name="Martinez D."/>
            <person name="Putnam N.H."/>
            <person name="Zhou S."/>
            <person name="Allen A.E."/>
            <person name="Apt K.E."/>
            <person name="Bechner M."/>
            <person name="Brzezinski M.A."/>
            <person name="Chaal B.K."/>
            <person name="Chiovitti A."/>
            <person name="Davis A.K."/>
            <person name="Demarest M.S."/>
            <person name="Detter J.C."/>
            <person name="Glavina T."/>
            <person name="Goodstein D."/>
            <person name="Hadi M.Z."/>
            <person name="Hellsten U."/>
            <person name="Hildebrand M."/>
            <person name="Jenkins B.D."/>
            <person name="Jurka J."/>
            <person name="Kapitonov V.V."/>
            <person name="Kroger N."/>
            <person name="Lau W.W."/>
            <person name="Lane T.W."/>
            <person name="Larimer F.W."/>
            <person name="Lippmeier J.C."/>
            <person name="Lucas S."/>
            <person name="Medina M."/>
            <person name="Montsant A."/>
            <person name="Obornik M."/>
            <person name="Parker M.S."/>
            <person name="Palenik B."/>
            <person name="Pazour G.J."/>
            <person name="Richardson P.M."/>
            <person name="Rynearson T.A."/>
            <person name="Saito M.A."/>
            <person name="Schwartz D.C."/>
            <person name="Thamatrakoln K."/>
            <person name="Valentin K."/>
            <person name="Vardi A."/>
            <person name="Wilkerson F.P."/>
            <person name="Rokhsar D.S."/>
        </authorList>
    </citation>
    <scope>NUCLEOTIDE SEQUENCE [LARGE SCALE GENOMIC DNA]</scope>
    <source>
        <strain evidence="4 5">CCMP1335</strain>
    </source>
</reference>
<feature type="chain" id="PRO_5002869320" evidence="3">
    <location>
        <begin position="25"/>
        <end position="739"/>
    </location>
</feature>
<evidence type="ECO:0000313" key="4">
    <source>
        <dbReference type="EMBL" id="EED95364.1"/>
    </source>
</evidence>
<dbReference type="PANTHER" id="PTHR45982">
    <property type="entry name" value="REGULATOR OF CHROMOSOME CONDENSATION"/>
    <property type="match status" value="1"/>
</dbReference>
<dbReference type="eggNOG" id="KOG1426">
    <property type="taxonomic scope" value="Eukaryota"/>
</dbReference>
<dbReference type="Gene3D" id="2.130.10.30">
    <property type="entry name" value="Regulator of chromosome condensation 1/beta-lactamase-inhibitor protein II"/>
    <property type="match status" value="2"/>
</dbReference>
<accession>B8BUX8</accession>
<dbReference type="AlphaFoldDB" id="B8BUX8"/>
<organism evidence="4 5">
    <name type="scientific">Thalassiosira pseudonana</name>
    <name type="common">Marine diatom</name>
    <name type="synonym">Cyclotella nana</name>
    <dbReference type="NCBI Taxonomy" id="35128"/>
    <lineage>
        <taxon>Eukaryota</taxon>
        <taxon>Sar</taxon>
        <taxon>Stramenopiles</taxon>
        <taxon>Ochrophyta</taxon>
        <taxon>Bacillariophyta</taxon>
        <taxon>Coscinodiscophyceae</taxon>
        <taxon>Thalassiosirophycidae</taxon>
        <taxon>Thalassiosirales</taxon>
        <taxon>Thalassiosiraceae</taxon>
        <taxon>Thalassiosira</taxon>
    </lineage>
</organism>
<dbReference type="EMBL" id="CM000639">
    <property type="protein sequence ID" value="EED95364.1"/>
    <property type="molecule type" value="Genomic_DNA"/>
</dbReference>
<dbReference type="PROSITE" id="PS50012">
    <property type="entry name" value="RCC1_3"/>
    <property type="match status" value="3"/>
</dbReference>
<dbReference type="STRING" id="35128.B8BUX8"/>
<evidence type="ECO:0000256" key="2">
    <source>
        <dbReference type="SAM" id="MobiDB-lite"/>
    </source>
</evidence>
<evidence type="ECO:0000256" key="1">
    <source>
        <dbReference type="PROSITE-ProRule" id="PRU00235"/>
    </source>
</evidence>
<feature type="signal peptide" evidence="3">
    <location>
        <begin position="1"/>
        <end position="24"/>
    </location>
</feature>
<dbReference type="InterPro" id="IPR000408">
    <property type="entry name" value="Reg_chr_condens"/>
</dbReference>
<dbReference type="GO" id="GO:0005737">
    <property type="term" value="C:cytoplasm"/>
    <property type="evidence" value="ECO:0000318"/>
    <property type="project" value="GO_Central"/>
</dbReference>
<dbReference type="InterPro" id="IPR051553">
    <property type="entry name" value="Ran_GTPase-activating"/>
</dbReference>
<evidence type="ECO:0000256" key="3">
    <source>
        <dbReference type="SAM" id="SignalP"/>
    </source>
</evidence>
<dbReference type="SUPFAM" id="SSF50985">
    <property type="entry name" value="RCC1/BLIP-II"/>
    <property type="match status" value="1"/>
</dbReference>
<keyword evidence="3" id="KW-0732">Signal</keyword>
<dbReference type="RefSeq" id="XP_002287921.1">
    <property type="nucleotide sequence ID" value="XM_002287885.1"/>
</dbReference>
<feature type="repeat" description="RCC1" evidence="1">
    <location>
        <begin position="691"/>
        <end position="739"/>
    </location>
</feature>
<reference evidence="4 5" key="2">
    <citation type="journal article" date="2008" name="Nature">
        <title>The Phaeodactylum genome reveals the evolutionary history of diatom genomes.</title>
        <authorList>
            <person name="Bowler C."/>
            <person name="Allen A.E."/>
            <person name="Badger J.H."/>
            <person name="Grimwood J."/>
            <person name="Jabbari K."/>
            <person name="Kuo A."/>
            <person name="Maheswari U."/>
            <person name="Martens C."/>
            <person name="Maumus F."/>
            <person name="Otillar R.P."/>
            <person name="Rayko E."/>
            <person name="Salamov A."/>
            <person name="Vandepoele K."/>
            <person name="Beszteri B."/>
            <person name="Gruber A."/>
            <person name="Heijde M."/>
            <person name="Katinka M."/>
            <person name="Mock T."/>
            <person name="Valentin K."/>
            <person name="Verret F."/>
            <person name="Berges J.A."/>
            <person name="Brownlee C."/>
            <person name="Cadoret J.P."/>
            <person name="Chiovitti A."/>
            <person name="Choi C.J."/>
            <person name="Coesel S."/>
            <person name="De Martino A."/>
            <person name="Detter J.C."/>
            <person name="Durkin C."/>
            <person name="Falciatore A."/>
            <person name="Fournet J."/>
            <person name="Haruta M."/>
            <person name="Huysman M.J."/>
            <person name="Jenkins B.D."/>
            <person name="Jiroutova K."/>
            <person name="Jorgensen R.E."/>
            <person name="Joubert Y."/>
            <person name="Kaplan A."/>
            <person name="Kroger N."/>
            <person name="Kroth P.G."/>
            <person name="La Roche J."/>
            <person name="Lindquist E."/>
            <person name="Lommer M."/>
            <person name="Martin-Jezequel V."/>
            <person name="Lopez P.J."/>
            <person name="Lucas S."/>
            <person name="Mangogna M."/>
            <person name="McGinnis K."/>
            <person name="Medlin L.K."/>
            <person name="Montsant A."/>
            <person name="Oudot-Le Secq M.P."/>
            <person name="Napoli C."/>
            <person name="Obornik M."/>
            <person name="Parker M.S."/>
            <person name="Petit J.L."/>
            <person name="Porcel B.M."/>
            <person name="Poulsen N."/>
            <person name="Robison M."/>
            <person name="Rychlewski L."/>
            <person name="Rynearson T.A."/>
            <person name="Schmutz J."/>
            <person name="Shapiro H."/>
            <person name="Siaut M."/>
            <person name="Stanley M."/>
            <person name="Sussman M.R."/>
            <person name="Taylor A.R."/>
            <person name="Vardi A."/>
            <person name="von Dassow P."/>
            <person name="Vyverman W."/>
            <person name="Willis A."/>
            <person name="Wyrwicz L.S."/>
            <person name="Rokhsar D.S."/>
            <person name="Weissenbach J."/>
            <person name="Armbrust E.V."/>
            <person name="Green B.R."/>
            <person name="Van de Peer Y."/>
            <person name="Grigoriev I.V."/>
        </authorList>
    </citation>
    <scope>NUCLEOTIDE SEQUENCE [LARGE SCALE GENOMIC DNA]</scope>
    <source>
        <strain evidence="4 5">CCMP1335</strain>
    </source>
</reference>
<feature type="region of interest" description="Disordered" evidence="2">
    <location>
        <begin position="312"/>
        <end position="340"/>
    </location>
</feature>
<feature type="repeat" description="RCC1" evidence="1">
    <location>
        <begin position="545"/>
        <end position="594"/>
    </location>
</feature>
<proteinExistence type="predicted"/>
<protein>
    <submittedName>
        <fullName evidence="4">Uncharacterized protein</fullName>
    </submittedName>
</protein>
<dbReference type="GeneID" id="7446656"/>
<dbReference type="PANTHER" id="PTHR45982:SF1">
    <property type="entry name" value="REGULATOR OF CHROMOSOME CONDENSATION"/>
    <property type="match status" value="1"/>
</dbReference>
<dbReference type="InParanoid" id="B8BUX8"/>
<feature type="repeat" description="RCC1" evidence="1">
    <location>
        <begin position="639"/>
        <end position="689"/>
    </location>
</feature>
<dbReference type="Proteomes" id="UP000001449">
    <property type="component" value="Chromosome 2"/>
</dbReference>
<dbReference type="PaxDb" id="35128-Thaps2635"/>
<evidence type="ECO:0000313" key="5">
    <source>
        <dbReference type="Proteomes" id="UP000001449"/>
    </source>
</evidence>
<gene>
    <name evidence="4" type="ORF">THAPSDRAFT_2635</name>
</gene>
<dbReference type="HOGENOM" id="CLU_375778_0_0_1"/>
<keyword evidence="5" id="KW-1185">Reference proteome</keyword>
<feature type="region of interest" description="Disordered" evidence="2">
    <location>
        <begin position="60"/>
        <end position="139"/>
    </location>
</feature>
<name>B8BUX8_THAPS</name>
<dbReference type="KEGG" id="tps:THAPSDRAFT_2635"/>
<feature type="compositionally biased region" description="Basic residues" evidence="2">
    <location>
        <begin position="63"/>
        <end position="109"/>
    </location>
</feature>
<dbReference type="InterPro" id="IPR009091">
    <property type="entry name" value="RCC1/BLIP-II"/>
</dbReference>
<dbReference type="Pfam" id="PF00415">
    <property type="entry name" value="RCC1"/>
    <property type="match status" value="2"/>
</dbReference>